<dbReference type="Pfam" id="PF12671">
    <property type="entry name" value="Amidase_6"/>
    <property type="match status" value="1"/>
</dbReference>
<dbReference type="RefSeq" id="WP_092691953.1">
    <property type="nucleotide sequence ID" value="NZ_FNPK01000022.1"/>
</dbReference>
<keyword evidence="1" id="KW-0732">Signal</keyword>
<feature type="chain" id="PRO_5011765214" evidence="1">
    <location>
        <begin position="22"/>
        <end position="233"/>
    </location>
</feature>
<evidence type="ECO:0000313" key="3">
    <source>
        <dbReference type="EMBL" id="SDY70386.1"/>
    </source>
</evidence>
<keyword evidence="4" id="KW-1185">Reference proteome</keyword>
<name>A0A1H3M1D8_9GAMM</name>
<dbReference type="EMBL" id="FNPK01000022">
    <property type="protein sequence ID" value="SDY70386.1"/>
    <property type="molecule type" value="Genomic_DNA"/>
</dbReference>
<proteinExistence type="predicted"/>
<dbReference type="AlphaFoldDB" id="A0A1H3M1D8"/>
<dbReference type="InterPro" id="IPR024301">
    <property type="entry name" value="Amidase_6"/>
</dbReference>
<protein>
    <submittedName>
        <fullName evidence="3">Putative amidase domain-containing protein</fullName>
    </submittedName>
</protein>
<feature type="domain" description="Putative amidase" evidence="2">
    <location>
        <begin position="23"/>
        <end position="193"/>
    </location>
</feature>
<accession>A0A1H3M1D8</accession>
<gene>
    <name evidence="3" type="ORF">SAMN05421643_12242</name>
</gene>
<sequence>MKKSNIFISLFLVLITSSASAAYTPSTAISYAVNNYNLPYNTTSNPFINVSGVGGNCTNFANQTISGGLLGITNAKTLNQNLISQSTAVKAVQNTSVFYKCNTVGNTCQTIAWRGAQPMFTYSANSTSLQSKGVRLNLATKTTLVNGTLSPLDLSKIRVGDIVYLDFDFVIGGSSNSVDHTAVVTAVNPESWYDVTQTMKYNNIKLTYQSNNTTNKGLGDMNAPAIYIYRPFI</sequence>
<dbReference type="STRING" id="595670.SAMN05421643_12242"/>
<evidence type="ECO:0000256" key="1">
    <source>
        <dbReference type="SAM" id="SignalP"/>
    </source>
</evidence>
<reference evidence="4" key="1">
    <citation type="submission" date="2016-10" db="EMBL/GenBank/DDBJ databases">
        <authorList>
            <person name="Varghese N."/>
            <person name="Submissions S."/>
        </authorList>
    </citation>
    <scope>NUCLEOTIDE SEQUENCE [LARGE SCALE GENOMIC DNA]</scope>
    <source>
        <strain evidence="4">ANC 5109</strain>
    </source>
</reference>
<evidence type="ECO:0000313" key="4">
    <source>
        <dbReference type="Proteomes" id="UP000199035"/>
    </source>
</evidence>
<feature type="signal peptide" evidence="1">
    <location>
        <begin position="1"/>
        <end position="21"/>
    </location>
</feature>
<evidence type="ECO:0000259" key="2">
    <source>
        <dbReference type="Pfam" id="PF12671"/>
    </source>
</evidence>
<dbReference type="Proteomes" id="UP000199035">
    <property type="component" value="Unassembled WGS sequence"/>
</dbReference>
<organism evidence="3 4">
    <name type="scientific">Acinetobacter kyonggiensis</name>
    <dbReference type="NCBI Taxonomy" id="595670"/>
    <lineage>
        <taxon>Bacteria</taxon>
        <taxon>Pseudomonadati</taxon>
        <taxon>Pseudomonadota</taxon>
        <taxon>Gammaproteobacteria</taxon>
        <taxon>Moraxellales</taxon>
        <taxon>Moraxellaceae</taxon>
        <taxon>Acinetobacter</taxon>
    </lineage>
</organism>